<dbReference type="PIRSF" id="PIRSF006648">
    <property type="entry name" value="DrrB"/>
    <property type="match status" value="1"/>
</dbReference>
<feature type="transmembrane region" description="Helical" evidence="6">
    <location>
        <begin position="112"/>
        <end position="135"/>
    </location>
</feature>
<protein>
    <submittedName>
        <fullName evidence="8">ABC transporter permease</fullName>
    </submittedName>
</protein>
<reference evidence="8 9" key="1">
    <citation type="submission" date="2018-05" db="EMBL/GenBank/DDBJ databases">
        <title>The complete genome of Lysobacter maris HZ9B, a marine bacterium antagonistic against terrestrial plant pathogens.</title>
        <authorList>
            <person name="Zhang X.-Q."/>
        </authorList>
    </citation>
    <scope>NUCLEOTIDE SEQUENCE [LARGE SCALE GENOMIC DNA]</scope>
    <source>
        <strain evidence="8 9">HZ9B</strain>
    </source>
</reference>
<comment type="similarity">
    <text evidence="2">Belongs to the ABC-2 integral membrane protein family.</text>
</comment>
<evidence type="ECO:0000256" key="4">
    <source>
        <dbReference type="ARBA" id="ARBA00022989"/>
    </source>
</evidence>
<dbReference type="Pfam" id="PF01061">
    <property type="entry name" value="ABC2_membrane"/>
    <property type="match status" value="1"/>
</dbReference>
<evidence type="ECO:0000313" key="9">
    <source>
        <dbReference type="Proteomes" id="UP000249447"/>
    </source>
</evidence>
<evidence type="ECO:0000256" key="2">
    <source>
        <dbReference type="ARBA" id="ARBA00007783"/>
    </source>
</evidence>
<evidence type="ECO:0000256" key="1">
    <source>
        <dbReference type="ARBA" id="ARBA00004141"/>
    </source>
</evidence>
<dbReference type="InterPro" id="IPR051784">
    <property type="entry name" value="Nod_factor_ABC_transporter"/>
</dbReference>
<feature type="transmembrane region" description="Helical" evidence="6">
    <location>
        <begin position="180"/>
        <end position="198"/>
    </location>
</feature>
<dbReference type="InterPro" id="IPR000412">
    <property type="entry name" value="ABC_2_transport"/>
</dbReference>
<dbReference type="AlphaFoldDB" id="A0A2U9T1B7"/>
<gene>
    <name evidence="8" type="ORF">C9I47_0509</name>
</gene>
<feature type="transmembrane region" description="Helical" evidence="6">
    <location>
        <begin position="67"/>
        <end position="91"/>
    </location>
</feature>
<feature type="transmembrane region" description="Helical" evidence="6">
    <location>
        <begin position="147"/>
        <end position="168"/>
    </location>
</feature>
<organism evidence="8 9">
    <name type="scientific">Marilutibacter maris</name>
    <dbReference type="NCBI Taxonomy" id="1605891"/>
    <lineage>
        <taxon>Bacteria</taxon>
        <taxon>Pseudomonadati</taxon>
        <taxon>Pseudomonadota</taxon>
        <taxon>Gammaproteobacteria</taxon>
        <taxon>Lysobacterales</taxon>
        <taxon>Lysobacteraceae</taxon>
        <taxon>Marilutibacter</taxon>
    </lineage>
</organism>
<keyword evidence="9" id="KW-1185">Reference proteome</keyword>
<evidence type="ECO:0000259" key="7">
    <source>
        <dbReference type="Pfam" id="PF01061"/>
    </source>
</evidence>
<feature type="domain" description="ABC-2 type transporter transmembrane" evidence="7">
    <location>
        <begin position="25"/>
        <end position="221"/>
    </location>
</feature>
<evidence type="ECO:0000256" key="3">
    <source>
        <dbReference type="ARBA" id="ARBA00022692"/>
    </source>
</evidence>
<dbReference type="RefSeq" id="WP_111265405.1">
    <property type="nucleotide sequence ID" value="NZ_CP029843.1"/>
</dbReference>
<dbReference type="Proteomes" id="UP000249447">
    <property type="component" value="Chromosome"/>
</dbReference>
<comment type="subcellular location">
    <subcellularLocation>
        <location evidence="1">Membrane</location>
        <topology evidence="1">Multi-pass membrane protein</topology>
    </subcellularLocation>
</comment>
<dbReference type="EMBL" id="CP029843">
    <property type="protein sequence ID" value="AWV06233.1"/>
    <property type="molecule type" value="Genomic_DNA"/>
</dbReference>
<name>A0A2U9T1B7_9GAMM</name>
<dbReference type="PANTHER" id="PTHR43229:SF2">
    <property type="entry name" value="NODULATION PROTEIN J"/>
    <property type="match status" value="1"/>
</dbReference>
<feature type="transmembrane region" description="Helical" evidence="6">
    <location>
        <begin position="233"/>
        <end position="251"/>
    </location>
</feature>
<proteinExistence type="inferred from homology"/>
<dbReference type="KEGG" id="lmb:C9I47_0509"/>
<accession>A0A2U9T1B7</accession>
<feature type="transmembrane region" description="Helical" evidence="6">
    <location>
        <begin position="35"/>
        <end position="55"/>
    </location>
</feature>
<keyword evidence="4 6" id="KW-1133">Transmembrane helix</keyword>
<sequence length="259" mass="27250">MAAITPSPSAPAPVLRACLMEARCEVLRILRTPSFALPTLLFPPLFYVLFGIVLASKGGARPEVATYLLATYGVFGVMGVGLFGFGVNVAIDRQRGLLTLKRALPMPAGAYVFAKMAAAMLFAAICSLTLALLGATLGHVELTPLQWLGLFAVDVLGVLPFCAIGLYVGMRVGGDGAPAVVNLIYLPMAFLSGLWVPLTMLPTILGTLAPAWPAYHLAQLALKVVGHDDGRGSLLHLAVLLGFAAVAMLLARRRLRTSA</sequence>
<dbReference type="GO" id="GO:0140359">
    <property type="term" value="F:ABC-type transporter activity"/>
    <property type="evidence" value="ECO:0007669"/>
    <property type="project" value="InterPro"/>
</dbReference>
<evidence type="ECO:0000313" key="8">
    <source>
        <dbReference type="EMBL" id="AWV06233.1"/>
    </source>
</evidence>
<dbReference type="GO" id="GO:0043190">
    <property type="term" value="C:ATP-binding cassette (ABC) transporter complex"/>
    <property type="evidence" value="ECO:0007669"/>
    <property type="project" value="InterPro"/>
</dbReference>
<keyword evidence="5 6" id="KW-0472">Membrane</keyword>
<evidence type="ECO:0000256" key="6">
    <source>
        <dbReference type="SAM" id="Phobius"/>
    </source>
</evidence>
<dbReference type="InterPro" id="IPR013525">
    <property type="entry name" value="ABC2_TM"/>
</dbReference>
<keyword evidence="3 6" id="KW-0812">Transmembrane</keyword>
<dbReference type="PANTHER" id="PTHR43229">
    <property type="entry name" value="NODULATION PROTEIN J"/>
    <property type="match status" value="1"/>
</dbReference>
<dbReference type="OrthoDB" id="9786643at2"/>
<evidence type="ECO:0000256" key="5">
    <source>
        <dbReference type="ARBA" id="ARBA00023136"/>
    </source>
</evidence>